<evidence type="ECO:0000313" key="2">
    <source>
        <dbReference type="EMBL" id="VVU94946.1"/>
    </source>
</evidence>
<dbReference type="InterPro" id="IPR036691">
    <property type="entry name" value="Endo/exonu/phosph_ase_sf"/>
</dbReference>
<dbReference type="EMBL" id="CABVLZ010000002">
    <property type="protein sequence ID" value="VVU94946.1"/>
    <property type="molecule type" value="Genomic_DNA"/>
</dbReference>
<accession>A0A5E8CIN6</accession>
<dbReference type="GO" id="GO:0004767">
    <property type="term" value="F:sphingomyelin phosphodiesterase activity"/>
    <property type="evidence" value="ECO:0007669"/>
    <property type="project" value="InterPro"/>
</dbReference>
<protein>
    <recommendedName>
        <fullName evidence="1">Endonuclease/exonuclease/phosphatase domain-containing protein</fullName>
    </recommendedName>
</protein>
<proteinExistence type="predicted"/>
<dbReference type="SUPFAM" id="SSF56219">
    <property type="entry name" value="DNase I-like"/>
    <property type="match status" value="1"/>
</dbReference>
<dbReference type="Gene3D" id="3.60.10.10">
    <property type="entry name" value="Endonuclease/exonuclease/phosphatase"/>
    <property type="match status" value="1"/>
</dbReference>
<dbReference type="PANTHER" id="PTHR16320">
    <property type="entry name" value="SPHINGOMYELINASE FAMILY MEMBER"/>
    <property type="match status" value="1"/>
</dbReference>
<dbReference type="InterPro" id="IPR038772">
    <property type="entry name" value="Sph/SMPD2-like"/>
</dbReference>
<organism evidence="2">
    <name type="scientific">seawater metagenome</name>
    <dbReference type="NCBI Taxonomy" id="1561972"/>
    <lineage>
        <taxon>unclassified sequences</taxon>
        <taxon>metagenomes</taxon>
        <taxon>ecological metagenomes</taxon>
    </lineage>
</organism>
<sequence length="272" mass="32457">MVEIKIITYNIKRLFVSNDKYFLPNELSNYDIILLQECWNHNRKEKILEEFSRLHKYNIIYEVNKSFYQLLDNGLVILSKYKILENDFIPFKLGFFECIKNFTPLEVLGNKGILYVKLEIENQDYYIFNTHFIANYTEIQQNKISSLEDKLFIEIFDVIKDKTNYPDQKVILGGDFNNLPFFVNNYCKDDFNIYEPIEPTIFTKWIVPMLYDESHSRIPEEENSNQYKGYVLDYFITKNVKMNNIKAVELIPQYSDHKAVSASFKVKINDIN</sequence>
<feature type="domain" description="Endonuclease/exonuclease/phosphatase" evidence="1">
    <location>
        <begin position="8"/>
        <end position="180"/>
    </location>
</feature>
<evidence type="ECO:0000259" key="1">
    <source>
        <dbReference type="Pfam" id="PF03372"/>
    </source>
</evidence>
<gene>
    <name evidence="2" type="ORF">CPAV1605_671</name>
</gene>
<dbReference type="InterPro" id="IPR005135">
    <property type="entry name" value="Endo/exonuclease/phosphatase"/>
</dbReference>
<name>A0A5E8CIN6_9ZZZZ</name>
<dbReference type="Pfam" id="PF03372">
    <property type="entry name" value="Exo_endo_phos"/>
    <property type="match status" value="1"/>
</dbReference>
<dbReference type="PANTHER" id="PTHR16320:SF23">
    <property type="entry name" value="SPHINGOMYELINASE C 1"/>
    <property type="match status" value="1"/>
</dbReference>
<reference evidence="2" key="1">
    <citation type="submission" date="2019-09" db="EMBL/GenBank/DDBJ databases">
        <authorList>
            <person name="Needham M D."/>
        </authorList>
    </citation>
    <scope>NUCLEOTIDE SEQUENCE</scope>
</reference>
<dbReference type="AlphaFoldDB" id="A0A5E8CIN6"/>